<comment type="caution">
    <text evidence="1">The sequence shown here is derived from an EMBL/GenBank/DDBJ whole genome shotgun (WGS) entry which is preliminary data.</text>
</comment>
<protein>
    <submittedName>
        <fullName evidence="1">Uncharacterized protein</fullName>
    </submittedName>
</protein>
<dbReference type="Proteomes" id="UP000192359">
    <property type="component" value="Unassembled WGS sequence"/>
</dbReference>
<gene>
    <name evidence="1" type="ORF">A7979_10235</name>
</gene>
<organism evidence="1 2">
    <name type="scientific">Rothia nasimurium</name>
    <dbReference type="NCBI Taxonomy" id="85336"/>
    <lineage>
        <taxon>Bacteria</taxon>
        <taxon>Bacillati</taxon>
        <taxon>Actinomycetota</taxon>
        <taxon>Actinomycetes</taxon>
        <taxon>Micrococcales</taxon>
        <taxon>Micrococcaceae</taxon>
        <taxon>Rothia</taxon>
    </lineage>
</organism>
<name>A0A1Y1RRS3_9MICC</name>
<dbReference type="OrthoDB" id="5149588at2"/>
<evidence type="ECO:0000313" key="1">
    <source>
        <dbReference type="EMBL" id="ORC24362.1"/>
    </source>
</evidence>
<accession>A0A1Y1RRS3</accession>
<dbReference type="AlphaFoldDB" id="A0A1Y1RRS3"/>
<keyword evidence="2" id="KW-1185">Reference proteome</keyword>
<evidence type="ECO:0000313" key="2">
    <source>
        <dbReference type="Proteomes" id="UP000192359"/>
    </source>
</evidence>
<proteinExistence type="predicted"/>
<sequence length="84" mass="9313">MHANIGFGGSRQDISGFAAYTDLNGQLHDKASSWVNANRWVSMGIGEWRNGKQFIGQVLPAGWYENNLHTNANFGDKADFVKQV</sequence>
<dbReference type="EMBL" id="LXWF01000005">
    <property type="protein sequence ID" value="ORC24362.1"/>
    <property type="molecule type" value="Genomic_DNA"/>
</dbReference>
<reference evidence="1 2" key="1">
    <citation type="submission" date="2016-05" db="EMBL/GenBank/DDBJ databases">
        <title>Draft genome sequence of a porcine commensal Rothia nasimurium.</title>
        <authorList>
            <person name="Gaiser R.A."/>
            <person name="Van Baarlen P."/>
            <person name="Wells J.M."/>
        </authorList>
    </citation>
    <scope>NUCLEOTIDE SEQUENCE [LARGE SCALE GENOMIC DNA]</scope>
    <source>
        <strain evidence="1 2">PT-32</strain>
    </source>
</reference>